<evidence type="ECO:0000313" key="2">
    <source>
        <dbReference type="Proteomes" id="UP000188268"/>
    </source>
</evidence>
<dbReference type="Proteomes" id="UP000188268">
    <property type="component" value="Unassembled WGS sequence"/>
</dbReference>
<evidence type="ECO:0000313" key="1">
    <source>
        <dbReference type="EMBL" id="OMO97335.1"/>
    </source>
</evidence>
<dbReference type="Gramene" id="OMO97335">
    <property type="protein sequence ID" value="OMO97335"/>
    <property type="gene ID" value="CCACVL1_04600"/>
</dbReference>
<reference evidence="1 2" key="1">
    <citation type="submission" date="2013-09" db="EMBL/GenBank/DDBJ databases">
        <title>Corchorus capsularis genome sequencing.</title>
        <authorList>
            <person name="Alam M."/>
            <person name="Haque M.S."/>
            <person name="Islam M.S."/>
            <person name="Emdad E.M."/>
            <person name="Islam M.M."/>
            <person name="Ahmed B."/>
            <person name="Halim A."/>
            <person name="Hossen Q.M.M."/>
            <person name="Hossain M.Z."/>
            <person name="Ahmed R."/>
            <person name="Khan M.M."/>
            <person name="Islam R."/>
            <person name="Rashid M.M."/>
            <person name="Khan S.A."/>
            <person name="Rahman M.S."/>
            <person name="Alam M."/>
        </authorList>
    </citation>
    <scope>NUCLEOTIDE SEQUENCE [LARGE SCALE GENOMIC DNA]</scope>
    <source>
        <strain evidence="2">cv. CVL-1</strain>
        <tissue evidence="1">Whole seedling</tissue>
    </source>
</reference>
<dbReference type="STRING" id="210143.A0A1R3JR71"/>
<proteinExistence type="predicted"/>
<gene>
    <name evidence="1" type="ORF">CCACVL1_04600</name>
</gene>
<accession>A0A1R3JR71</accession>
<organism evidence="1 2">
    <name type="scientific">Corchorus capsularis</name>
    <name type="common">Jute</name>
    <dbReference type="NCBI Taxonomy" id="210143"/>
    <lineage>
        <taxon>Eukaryota</taxon>
        <taxon>Viridiplantae</taxon>
        <taxon>Streptophyta</taxon>
        <taxon>Embryophyta</taxon>
        <taxon>Tracheophyta</taxon>
        <taxon>Spermatophyta</taxon>
        <taxon>Magnoliopsida</taxon>
        <taxon>eudicotyledons</taxon>
        <taxon>Gunneridae</taxon>
        <taxon>Pentapetalae</taxon>
        <taxon>rosids</taxon>
        <taxon>malvids</taxon>
        <taxon>Malvales</taxon>
        <taxon>Malvaceae</taxon>
        <taxon>Grewioideae</taxon>
        <taxon>Apeibeae</taxon>
        <taxon>Corchorus</taxon>
    </lineage>
</organism>
<comment type="caution">
    <text evidence="1">The sequence shown here is derived from an EMBL/GenBank/DDBJ whole genome shotgun (WGS) entry which is preliminary data.</text>
</comment>
<dbReference type="OrthoDB" id="10312881at2759"/>
<keyword evidence="2" id="KW-1185">Reference proteome</keyword>
<sequence length="217" mass="24819">MAIHNGAPGHDYKVLLTVAKPRDMSDNNGLWAFPTLCFNCHVRIKYVSDKIDARIPITHITQYDSSSFFDLPMDELTCDNNFSSYQPENFVWKMLGLMNIPFQLDRLFLRTSIPNEKSVPLKNSGNVVSHILDTARVVADEIGLPGKSNLLVVLIEKIVTVPYSEYVKMLMEIRPDLFCKIGDQNVTLRQLKIQRPNHSISTMKQHEHHQPPMLLQC</sequence>
<dbReference type="EMBL" id="AWWV01007229">
    <property type="protein sequence ID" value="OMO97335.1"/>
    <property type="molecule type" value="Genomic_DNA"/>
</dbReference>
<protein>
    <submittedName>
        <fullName evidence="1">Uncharacterized protein</fullName>
    </submittedName>
</protein>
<name>A0A1R3JR71_COCAP</name>
<dbReference type="AlphaFoldDB" id="A0A1R3JR71"/>